<proteinExistence type="inferred from homology"/>
<evidence type="ECO:0000256" key="5">
    <source>
        <dbReference type="ARBA" id="ARBA00022692"/>
    </source>
</evidence>
<keyword evidence="4 13" id="KW-0808">Transferase</keyword>
<evidence type="ECO:0000256" key="2">
    <source>
        <dbReference type="ARBA" id="ARBA00006003"/>
    </source>
</evidence>
<dbReference type="OrthoDB" id="10264956at2759"/>
<dbReference type="EMBL" id="CP031039">
    <property type="protein sequence ID" value="QDZ21736.1"/>
    <property type="molecule type" value="Genomic_DNA"/>
</dbReference>
<dbReference type="InterPro" id="IPR038578">
    <property type="entry name" value="GT29-like_sf"/>
</dbReference>
<evidence type="ECO:0000313" key="14">
    <source>
        <dbReference type="Proteomes" id="UP000316726"/>
    </source>
</evidence>
<protein>
    <submittedName>
        <fullName evidence="13">Sialyltransferase</fullName>
    </submittedName>
</protein>
<dbReference type="PANTHER" id="PTHR46779:SF2">
    <property type="entry name" value="SIALYLTRANSFERASE-LIKE PROTEIN 2"/>
    <property type="match status" value="1"/>
</dbReference>
<dbReference type="AlphaFoldDB" id="A0A5B8MMG8"/>
<dbReference type="EMBL" id="HBHL01013795">
    <property type="protein sequence ID" value="CAD9720206.1"/>
    <property type="molecule type" value="Transcribed_RNA"/>
</dbReference>
<keyword evidence="14" id="KW-1185">Reference proteome</keyword>
<dbReference type="Gene3D" id="3.90.1480.20">
    <property type="entry name" value="Glycosyl transferase family 29"/>
    <property type="match status" value="1"/>
</dbReference>
<evidence type="ECO:0000256" key="3">
    <source>
        <dbReference type="ARBA" id="ARBA00022676"/>
    </source>
</evidence>
<sequence>MVSRAQVVMVTLLTGVLVFFSTCERHRPKPRRATVEVAGDAVSSSSSSHSGHLLGGDDASVVVGREGRERKRVVATEERPQRLTRDLPPSHDALRLRAKAFPIRELRDLMRREYGVRGWGTCAVVGNSGSALGKGRGALVDSNEVVIRLNMAPTKGHEDDVGRKTQVSFINGWLLSSCIEEVAGGNGTQARRCSCWNKYREGGDVMVVGYAITEGHVGDGQVCSSENPTKFHLFKQNDHFSRFTQSLVNHYTSERIKRNYPQEMWHQLAEERRKVKLHYSSGLQAVVFALTLCSNVSLFGFGKEEAGQHHYFEGKTKGEVPDHDYEAEKLFYNEMEDGSAYLFPVFDVHMSVFD</sequence>
<dbReference type="InterPro" id="IPR001675">
    <property type="entry name" value="Glyco_trans_29"/>
</dbReference>
<feature type="signal peptide" evidence="11">
    <location>
        <begin position="1"/>
        <end position="25"/>
    </location>
</feature>
<gene>
    <name evidence="13" type="ORF">A3770_06p42540</name>
    <name evidence="12" type="ORF">CPRI1469_LOCUS9072</name>
</gene>
<comment type="subcellular location">
    <subcellularLocation>
        <location evidence="1">Golgi apparatus membrane</location>
        <topology evidence="1">Single-pass type II membrane protein</topology>
    </subcellularLocation>
</comment>
<keyword evidence="5" id="KW-0812">Transmembrane</keyword>
<evidence type="ECO:0000313" key="12">
    <source>
        <dbReference type="EMBL" id="CAD9720206.1"/>
    </source>
</evidence>
<organism evidence="13 14">
    <name type="scientific">Chloropicon primus</name>
    <dbReference type="NCBI Taxonomy" id="1764295"/>
    <lineage>
        <taxon>Eukaryota</taxon>
        <taxon>Viridiplantae</taxon>
        <taxon>Chlorophyta</taxon>
        <taxon>Chloropicophyceae</taxon>
        <taxon>Chloropicales</taxon>
        <taxon>Chloropicaceae</taxon>
        <taxon>Chloropicon</taxon>
    </lineage>
</organism>
<evidence type="ECO:0000256" key="6">
    <source>
        <dbReference type="ARBA" id="ARBA00022968"/>
    </source>
</evidence>
<dbReference type="Pfam" id="PF00777">
    <property type="entry name" value="Glyco_transf_29"/>
    <property type="match status" value="1"/>
</dbReference>
<evidence type="ECO:0000256" key="7">
    <source>
        <dbReference type="ARBA" id="ARBA00022989"/>
    </source>
</evidence>
<keyword evidence="8" id="KW-0333">Golgi apparatus</keyword>
<name>A0A5B8MMG8_9CHLO</name>
<keyword evidence="9" id="KW-0472">Membrane</keyword>
<evidence type="ECO:0000256" key="4">
    <source>
        <dbReference type="ARBA" id="ARBA00022679"/>
    </source>
</evidence>
<keyword evidence="11" id="KW-0732">Signal</keyword>
<evidence type="ECO:0000256" key="8">
    <source>
        <dbReference type="ARBA" id="ARBA00023034"/>
    </source>
</evidence>
<feature type="chain" id="PRO_5036366821" evidence="11">
    <location>
        <begin position="26"/>
        <end position="354"/>
    </location>
</feature>
<keyword evidence="3 13" id="KW-0328">Glycosyltransferase</keyword>
<dbReference type="GO" id="GO:0008373">
    <property type="term" value="F:sialyltransferase activity"/>
    <property type="evidence" value="ECO:0007669"/>
    <property type="project" value="InterPro"/>
</dbReference>
<reference evidence="12" key="2">
    <citation type="submission" date="2021-01" db="EMBL/GenBank/DDBJ databases">
        <authorList>
            <person name="Corre E."/>
            <person name="Pelletier E."/>
            <person name="Niang G."/>
            <person name="Scheremetjew M."/>
            <person name="Finn R."/>
            <person name="Kale V."/>
            <person name="Holt S."/>
            <person name="Cochrane G."/>
            <person name="Meng A."/>
            <person name="Brown T."/>
            <person name="Cohen L."/>
        </authorList>
    </citation>
    <scope>NUCLEOTIDE SEQUENCE</scope>
    <source>
        <strain evidence="12">CCMP1205</strain>
    </source>
</reference>
<reference evidence="13 14" key="1">
    <citation type="submission" date="2018-07" db="EMBL/GenBank/DDBJ databases">
        <title>The complete nuclear genome of the prasinophyte Chloropicon primus (CCMP1205).</title>
        <authorList>
            <person name="Pombert J.-F."/>
            <person name="Otis C."/>
            <person name="Turmel M."/>
            <person name="Lemieux C."/>
        </authorList>
    </citation>
    <scope>NUCLEOTIDE SEQUENCE [LARGE SCALE GENOMIC DNA]</scope>
    <source>
        <strain evidence="13 14">CCMP1205</strain>
    </source>
</reference>
<keyword evidence="7" id="KW-1133">Transmembrane helix</keyword>
<keyword evidence="10" id="KW-0325">Glycoprotein</keyword>
<dbReference type="PANTHER" id="PTHR46779">
    <property type="entry name" value="BETA-1,6-GALACTOSYLTRANSFERASE GALT29A"/>
    <property type="match status" value="1"/>
</dbReference>
<dbReference type="GO" id="GO:0000139">
    <property type="term" value="C:Golgi membrane"/>
    <property type="evidence" value="ECO:0007669"/>
    <property type="project" value="UniProtKB-SubCell"/>
</dbReference>
<comment type="similarity">
    <text evidence="2">Belongs to the glycosyltransferase 29 family.</text>
</comment>
<evidence type="ECO:0000256" key="11">
    <source>
        <dbReference type="SAM" id="SignalP"/>
    </source>
</evidence>
<accession>A0A5B8MMG8</accession>
<evidence type="ECO:0000256" key="10">
    <source>
        <dbReference type="ARBA" id="ARBA00023180"/>
    </source>
</evidence>
<evidence type="ECO:0000256" key="1">
    <source>
        <dbReference type="ARBA" id="ARBA00004323"/>
    </source>
</evidence>
<dbReference type="Proteomes" id="UP000316726">
    <property type="component" value="Chromosome 6"/>
</dbReference>
<evidence type="ECO:0000256" key="9">
    <source>
        <dbReference type="ARBA" id="ARBA00023136"/>
    </source>
</evidence>
<evidence type="ECO:0000313" key="13">
    <source>
        <dbReference type="EMBL" id="QDZ21736.1"/>
    </source>
</evidence>
<keyword evidence="6" id="KW-0735">Signal-anchor</keyword>